<gene>
    <name evidence="1" type="ORF">SCARUB_00823</name>
</gene>
<dbReference type="SUPFAM" id="SSF143100">
    <property type="entry name" value="TTHA1013/TTHA0281-like"/>
    <property type="match status" value="1"/>
</dbReference>
<organism evidence="1 2">
    <name type="scientific">Candidatus Scalindua rubra</name>
    <dbReference type="NCBI Taxonomy" id="1872076"/>
    <lineage>
        <taxon>Bacteria</taxon>
        <taxon>Pseudomonadati</taxon>
        <taxon>Planctomycetota</taxon>
        <taxon>Candidatus Brocadiia</taxon>
        <taxon>Candidatus Brocadiales</taxon>
        <taxon>Candidatus Scalinduaceae</taxon>
        <taxon>Candidatus Scalindua</taxon>
    </lineage>
</organism>
<dbReference type="Gene3D" id="3.30.160.250">
    <property type="match status" value="1"/>
</dbReference>
<name>A0A1E3XEP1_9BACT</name>
<protein>
    <recommendedName>
        <fullName evidence="3">HicB-like antitoxin of toxin-antitoxin system domain-containing protein</fullName>
    </recommendedName>
</protein>
<dbReference type="InterPro" id="IPR035069">
    <property type="entry name" value="TTHA1013/TTHA0281-like"/>
</dbReference>
<evidence type="ECO:0008006" key="3">
    <source>
        <dbReference type="Google" id="ProtNLM"/>
    </source>
</evidence>
<dbReference type="AlphaFoldDB" id="A0A1E3XEP1"/>
<dbReference type="Proteomes" id="UP000094056">
    <property type="component" value="Unassembled WGS sequence"/>
</dbReference>
<dbReference type="EMBL" id="MAYW01000014">
    <property type="protein sequence ID" value="ODS34050.1"/>
    <property type="molecule type" value="Genomic_DNA"/>
</dbReference>
<sequence length="81" mass="9261">MIELEYSLIIEATEEPDYFGFYSTDLEGFSGIGHSIEDCIYKAKWGMKEHIKLLKEEGLPIPPKSKKPKIVIQNEDKMVVA</sequence>
<reference evidence="1 2" key="1">
    <citation type="submission" date="2016-07" db="EMBL/GenBank/DDBJ databases">
        <title>Draft genome of Scalindua rubra, obtained from a brine-seawater interface in the Red Sea, sheds light on salt adaptation in anammox bacteria.</title>
        <authorList>
            <person name="Speth D.R."/>
            <person name="Lagkouvardos I."/>
            <person name="Wang Y."/>
            <person name="Qian P.-Y."/>
            <person name="Dutilh B.E."/>
            <person name="Jetten M.S."/>
        </authorList>
    </citation>
    <scope>NUCLEOTIDE SEQUENCE [LARGE SCALE GENOMIC DNA]</scope>
    <source>
        <strain evidence="1">BSI-1</strain>
    </source>
</reference>
<evidence type="ECO:0000313" key="2">
    <source>
        <dbReference type="Proteomes" id="UP000094056"/>
    </source>
</evidence>
<comment type="caution">
    <text evidence="1">The sequence shown here is derived from an EMBL/GenBank/DDBJ whole genome shotgun (WGS) entry which is preliminary data.</text>
</comment>
<evidence type="ECO:0000313" key="1">
    <source>
        <dbReference type="EMBL" id="ODS34050.1"/>
    </source>
</evidence>
<proteinExistence type="predicted"/>
<accession>A0A1E3XEP1</accession>
<dbReference type="PATRIC" id="fig|1872076.5.peg.955"/>